<dbReference type="NCBIfam" id="TIGR00257">
    <property type="entry name" value="IMPACT_YIGZ"/>
    <property type="match status" value="1"/>
</dbReference>
<proteinExistence type="inferred from homology"/>
<dbReference type="PANTHER" id="PTHR16301:SF20">
    <property type="entry name" value="IMPACT FAMILY MEMBER YIGZ"/>
    <property type="match status" value="1"/>
</dbReference>
<comment type="caution">
    <text evidence="3">The sequence shown here is derived from an EMBL/GenBank/DDBJ whole genome shotgun (WGS) entry which is preliminary data.</text>
</comment>
<accession>A0A1V9FR87</accession>
<sequence length="203" mass="22976">MSDPEFFYTIDRTVTAEFKDRGSKFIAYTYPIQSVDDFKKNIEAIKKEHPKATHHCFAYRIGLDNNTYRVSDDGEPSGTAGKPILGQIDSKKLTNILVVVVRYFGGTLLGVPGLINAYKSAASLALQITPIIPKPIEVVYTLQFDYTQMNEVMTQVKQLNCQVLEKDMNLFCRLVIGIPKGRLEEAIYKFKEIRNVEISKSNL</sequence>
<dbReference type="STRING" id="550983.A4R26_19500"/>
<organism evidence="3 4">
    <name type="scientific">Niastella populi</name>
    <dbReference type="NCBI Taxonomy" id="550983"/>
    <lineage>
        <taxon>Bacteria</taxon>
        <taxon>Pseudomonadati</taxon>
        <taxon>Bacteroidota</taxon>
        <taxon>Chitinophagia</taxon>
        <taxon>Chitinophagales</taxon>
        <taxon>Chitinophagaceae</taxon>
        <taxon>Niastella</taxon>
    </lineage>
</organism>
<dbReference type="GO" id="GO:0006446">
    <property type="term" value="P:regulation of translational initiation"/>
    <property type="evidence" value="ECO:0007669"/>
    <property type="project" value="TreeGrafter"/>
</dbReference>
<dbReference type="Gene3D" id="3.30.230.30">
    <property type="entry name" value="Impact, N-terminal domain"/>
    <property type="match status" value="1"/>
</dbReference>
<dbReference type="Pfam" id="PF01205">
    <property type="entry name" value="Impact_N"/>
    <property type="match status" value="1"/>
</dbReference>
<dbReference type="Proteomes" id="UP000192276">
    <property type="component" value="Unassembled WGS sequence"/>
</dbReference>
<dbReference type="SUPFAM" id="SSF54211">
    <property type="entry name" value="Ribosomal protein S5 domain 2-like"/>
    <property type="match status" value="1"/>
</dbReference>
<evidence type="ECO:0000259" key="2">
    <source>
        <dbReference type="Pfam" id="PF01205"/>
    </source>
</evidence>
<dbReference type="InterPro" id="IPR020569">
    <property type="entry name" value="UPF0029_Impact_CS"/>
</dbReference>
<dbReference type="InterPro" id="IPR001498">
    <property type="entry name" value="Impact_N"/>
</dbReference>
<dbReference type="OrthoDB" id="9813771at2"/>
<dbReference type="PROSITE" id="PS00910">
    <property type="entry name" value="UPF0029"/>
    <property type="match status" value="1"/>
</dbReference>
<dbReference type="InterPro" id="IPR036956">
    <property type="entry name" value="Impact_N_sf"/>
</dbReference>
<dbReference type="GO" id="GO:0005737">
    <property type="term" value="C:cytoplasm"/>
    <property type="evidence" value="ECO:0007669"/>
    <property type="project" value="TreeGrafter"/>
</dbReference>
<name>A0A1V9FR87_9BACT</name>
<evidence type="ECO:0000313" key="4">
    <source>
        <dbReference type="Proteomes" id="UP000192276"/>
    </source>
</evidence>
<dbReference type="InterPro" id="IPR023582">
    <property type="entry name" value="Impact"/>
</dbReference>
<evidence type="ECO:0000313" key="3">
    <source>
        <dbReference type="EMBL" id="OQP60791.1"/>
    </source>
</evidence>
<dbReference type="EMBL" id="LWBP01000145">
    <property type="protein sequence ID" value="OQP60791.1"/>
    <property type="molecule type" value="Genomic_DNA"/>
</dbReference>
<dbReference type="InterPro" id="IPR020568">
    <property type="entry name" value="Ribosomal_Su5_D2-typ_SF"/>
</dbReference>
<reference evidence="4" key="1">
    <citation type="submission" date="2016-04" db="EMBL/GenBank/DDBJ databases">
        <authorList>
            <person name="Chen L."/>
            <person name="Zhuang W."/>
            <person name="Wang G."/>
        </authorList>
    </citation>
    <scope>NUCLEOTIDE SEQUENCE [LARGE SCALE GENOMIC DNA]</scope>
    <source>
        <strain evidence="4">208</strain>
    </source>
</reference>
<keyword evidence="4" id="KW-1185">Reference proteome</keyword>
<dbReference type="PANTHER" id="PTHR16301">
    <property type="entry name" value="IMPACT-RELATED"/>
    <property type="match status" value="1"/>
</dbReference>
<comment type="similarity">
    <text evidence="1">Belongs to the IMPACT family.</text>
</comment>
<evidence type="ECO:0000256" key="1">
    <source>
        <dbReference type="ARBA" id="ARBA00007665"/>
    </source>
</evidence>
<dbReference type="InterPro" id="IPR015796">
    <property type="entry name" value="Impact_YigZ-like"/>
</dbReference>
<dbReference type="RefSeq" id="WP_081164252.1">
    <property type="nucleotide sequence ID" value="NZ_LWBP01000145.1"/>
</dbReference>
<gene>
    <name evidence="3" type="ORF">A4R26_19500</name>
</gene>
<protein>
    <submittedName>
        <fullName evidence="3">YigZ family protein</fullName>
    </submittedName>
</protein>
<feature type="domain" description="Impact N-terminal" evidence="2">
    <location>
        <begin position="21"/>
        <end position="126"/>
    </location>
</feature>
<dbReference type="AlphaFoldDB" id="A0A1V9FR87"/>